<name>A0ABZ3FAG7_9FIRM</name>
<protein>
    <submittedName>
        <fullName evidence="13">Protease HtpX</fullName>
        <ecNumber evidence="13">3.4.24.-</ecNumber>
    </submittedName>
</protein>
<dbReference type="Gene3D" id="3.30.2010.10">
    <property type="entry name" value="Metalloproteases ('zincins'), catalytic domain"/>
    <property type="match status" value="1"/>
</dbReference>
<dbReference type="GO" id="GO:0008233">
    <property type="term" value="F:peptidase activity"/>
    <property type="evidence" value="ECO:0007669"/>
    <property type="project" value="UniProtKB-KW"/>
</dbReference>
<keyword evidence="14" id="KW-1185">Reference proteome</keyword>
<evidence type="ECO:0000256" key="8">
    <source>
        <dbReference type="ARBA" id="ARBA00023049"/>
    </source>
</evidence>
<keyword evidence="5 10" id="KW-0378">Hydrolase</keyword>
<evidence type="ECO:0000313" key="13">
    <source>
        <dbReference type="EMBL" id="XAM40715.1"/>
    </source>
</evidence>
<dbReference type="PANTHER" id="PTHR43221">
    <property type="entry name" value="PROTEASE HTPX"/>
    <property type="match status" value="1"/>
</dbReference>
<evidence type="ECO:0000259" key="12">
    <source>
        <dbReference type="Pfam" id="PF01435"/>
    </source>
</evidence>
<dbReference type="Proteomes" id="UP001477947">
    <property type="component" value="Chromosome"/>
</dbReference>
<reference evidence="13 14" key="1">
    <citation type="submission" date="2024-04" db="EMBL/GenBank/DDBJ databases">
        <title>Isolation and characterization of novel acetogenic strains of the genera Terrisporobacter and Acetoanaerobium.</title>
        <authorList>
            <person name="Boeer T."/>
            <person name="Schueler M.A."/>
            <person name="Lueschen A."/>
            <person name="Eysell L."/>
            <person name="Droege J."/>
            <person name="Heinemann M."/>
            <person name="Engelhardt L."/>
            <person name="Basen M."/>
            <person name="Daniel R."/>
        </authorList>
    </citation>
    <scope>NUCLEOTIDE SEQUENCE [LARGE SCALE GENOMIC DNA]</scope>
    <source>
        <strain evidence="13 14">ELB</strain>
    </source>
</reference>
<sequence length="435" mass="50179">MSINIVIANDVLNLLIYNLDYFEQSDLFNILNKLNYTDDMIYKLFNKKNTLIEDVNFTDFTSKQGILIGFYLHIYGLLNKRDILKDSKLQLIREKLNLNNKFANDICEFSKEVDINNAKKDISSINFIYNPNKVLMKLAEHFTYIYYKKINTPKKITLTRLNVEDYEHDGDKAALDTLRKTKGFDILTKKVNEYGMERFFKIMYTGSYIRVNKDNIPYLYNALIKACKILNVKNIPDIYIQPGFINGCTIGVDNTAIVITSGCLSLLCFNELMFLLGHELGHIKSKHMLYHQMGSMIPYLGGLLGNITLGMGNIVCSALEVALYNWHRKSELTADRAGLLCCQDYNAALSCMMKISGMPPKYYSNIDTNQFLQQAKEFQNYFNNDNINKMINSMSVIYNEHPWMVVRAAELDTWIASGCYENIILNNKKFLSNSY</sequence>
<keyword evidence="1" id="KW-1003">Cell membrane</keyword>
<dbReference type="RefSeq" id="WP_343338828.1">
    <property type="nucleotide sequence ID" value="NZ_CP154622.1"/>
</dbReference>
<dbReference type="Pfam" id="PF01435">
    <property type="entry name" value="Peptidase_M48"/>
    <property type="match status" value="1"/>
</dbReference>
<dbReference type="GO" id="GO:0006508">
    <property type="term" value="P:proteolysis"/>
    <property type="evidence" value="ECO:0007669"/>
    <property type="project" value="UniProtKB-KW"/>
</dbReference>
<comment type="similarity">
    <text evidence="10">Belongs to the peptidase M48 family.</text>
</comment>
<dbReference type="InterPro" id="IPR050083">
    <property type="entry name" value="HtpX_protease"/>
</dbReference>
<organism evidence="13 14">
    <name type="scientific">Terrisporobacter petrolearius</name>
    <dbReference type="NCBI Taxonomy" id="1460447"/>
    <lineage>
        <taxon>Bacteria</taxon>
        <taxon>Bacillati</taxon>
        <taxon>Bacillota</taxon>
        <taxon>Clostridia</taxon>
        <taxon>Peptostreptococcales</taxon>
        <taxon>Peptostreptococcaceae</taxon>
        <taxon>Terrisporobacter</taxon>
    </lineage>
</organism>
<accession>A0ABZ3FAG7</accession>
<dbReference type="PANTHER" id="PTHR43221:SF3">
    <property type="entry name" value="SLL1280 PROTEIN"/>
    <property type="match status" value="1"/>
</dbReference>
<evidence type="ECO:0000256" key="10">
    <source>
        <dbReference type="RuleBase" id="RU003983"/>
    </source>
</evidence>
<evidence type="ECO:0000256" key="4">
    <source>
        <dbReference type="ARBA" id="ARBA00022723"/>
    </source>
</evidence>
<evidence type="ECO:0000256" key="1">
    <source>
        <dbReference type="ARBA" id="ARBA00022475"/>
    </source>
</evidence>
<keyword evidence="3 11" id="KW-0812">Transmembrane</keyword>
<comment type="cofactor">
    <cofactor evidence="10">
        <name>Zn(2+)</name>
        <dbReference type="ChEBI" id="CHEBI:29105"/>
    </cofactor>
    <text evidence="10">Binds 1 zinc ion per subunit.</text>
</comment>
<evidence type="ECO:0000313" key="14">
    <source>
        <dbReference type="Proteomes" id="UP001477947"/>
    </source>
</evidence>
<keyword evidence="6 10" id="KW-0862">Zinc</keyword>
<evidence type="ECO:0000256" key="2">
    <source>
        <dbReference type="ARBA" id="ARBA00022670"/>
    </source>
</evidence>
<evidence type="ECO:0000256" key="3">
    <source>
        <dbReference type="ARBA" id="ARBA00022692"/>
    </source>
</evidence>
<keyword evidence="4" id="KW-0479">Metal-binding</keyword>
<evidence type="ECO:0000256" key="11">
    <source>
        <dbReference type="SAM" id="Phobius"/>
    </source>
</evidence>
<feature type="transmembrane region" description="Helical" evidence="11">
    <location>
        <begin position="297"/>
        <end position="326"/>
    </location>
</feature>
<dbReference type="EMBL" id="CP154622">
    <property type="protein sequence ID" value="XAM40715.1"/>
    <property type="molecule type" value="Genomic_DNA"/>
</dbReference>
<gene>
    <name evidence="13" type="primary">htpX</name>
    <name evidence="13" type="ORF">TPELB_10250</name>
</gene>
<dbReference type="InterPro" id="IPR001915">
    <property type="entry name" value="Peptidase_M48"/>
</dbReference>
<evidence type="ECO:0000256" key="9">
    <source>
        <dbReference type="ARBA" id="ARBA00023136"/>
    </source>
</evidence>
<keyword evidence="2 10" id="KW-0645">Protease</keyword>
<dbReference type="EC" id="3.4.24.-" evidence="13"/>
<feature type="domain" description="Peptidase M48" evidence="12">
    <location>
        <begin position="253"/>
        <end position="414"/>
    </location>
</feature>
<proteinExistence type="inferred from homology"/>
<feature type="transmembrane region" description="Helical" evidence="11">
    <location>
        <begin position="256"/>
        <end position="276"/>
    </location>
</feature>
<keyword evidence="7 11" id="KW-1133">Transmembrane helix</keyword>
<evidence type="ECO:0000256" key="5">
    <source>
        <dbReference type="ARBA" id="ARBA00022801"/>
    </source>
</evidence>
<keyword evidence="9 11" id="KW-0472">Membrane</keyword>
<evidence type="ECO:0000256" key="6">
    <source>
        <dbReference type="ARBA" id="ARBA00022833"/>
    </source>
</evidence>
<dbReference type="CDD" id="cd07325">
    <property type="entry name" value="M48_Ste24p_like"/>
    <property type="match status" value="1"/>
</dbReference>
<keyword evidence="8 10" id="KW-0482">Metalloprotease</keyword>
<evidence type="ECO:0000256" key="7">
    <source>
        <dbReference type="ARBA" id="ARBA00022989"/>
    </source>
</evidence>